<evidence type="ECO:0000313" key="2">
    <source>
        <dbReference type="Proteomes" id="UP000554235"/>
    </source>
</evidence>
<sequence length="139" mass="15426">MFSNSDTTELLGRKPRSALPNIKALATSKLEDKDFSKGLPSAWRGRDGIFITHEDARIQDYRAAVLEAIWQTSLGEVSTRAEKGADDRVGLTHLREEPAQEIVGFFPLAVWKGQFDVQVPLSPELSVSRSKRESTIGTK</sequence>
<reference evidence="1 2" key="1">
    <citation type="submission" date="2020-01" db="EMBL/GenBank/DDBJ databases">
        <title>Identification and distribution of gene clusters putatively required for synthesis of sphingolipid metabolism inhibitors in phylogenetically diverse species of the filamentous fungus Fusarium.</title>
        <authorList>
            <person name="Kim H.-S."/>
            <person name="Busman M."/>
            <person name="Brown D.W."/>
            <person name="Divon H."/>
            <person name="Uhlig S."/>
            <person name="Proctor R.H."/>
        </authorList>
    </citation>
    <scope>NUCLEOTIDE SEQUENCE [LARGE SCALE GENOMIC DNA]</scope>
    <source>
        <strain evidence="1 2">NRRL 20459</strain>
    </source>
</reference>
<accession>A0A8H4PDP8</accession>
<gene>
    <name evidence="1" type="ORF">FALBO_7472</name>
</gene>
<dbReference type="Proteomes" id="UP000554235">
    <property type="component" value="Unassembled WGS sequence"/>
</dbReference>
<organism evidence="1 2">
    <name type="scientific">Fusarium albosuccineum</name>
    <dbReference type="NCBI Taxonomy" id="1237068"/>
    <lineage>
        <taxon>Eukaryota</taxon>
        <taxon>Fungi</taxon>
        <taxon>Dikarya</taxon>
        <taxon>Ascomycota</taxon>
        <taxon>Pezizomycotina</taxon>
        <taxon>Sordariomycetes</taxon>
        <taxon>Hypocreomycetidae</taxon>
        <taxon>Hypocreales</taxon>
        <taxon>Nectriaceae</taxon>
        <taxon>Fusarium</taxon>
        <taxon>Fusarium decemcellulare species complex</taxon>
    </lineage>
</organism>
<comment type="caution">
    <text evidence="1">The sequence shown here is derived from an EMBL/GenBank/DDBJ whole genome shotgun (WGS) entry which is preliminary data.</text>
</comment>
<proteinExistence type="predicted"/>
<dbReference type="AlphaFoldDB" id="A0A8H4PDP8"/>
<protein>
    <submittedName>
        <fullName evidence="1">Uncharacterized protein</fullName>
    </submittedName>
</protein>
<dbReference type="EMBL" id="JAADYS010000998">
    <property type="protein sequence ID" value="KAF4465676.1"/>
    <property type="molecule type" value="Genomic_DNA"/>
</dbReference>
<evidence type="ECO:0000313" key="1">
    <source>
        <dbReference type="EMBL" id="KAF4465676.1"/>
    </source>
</evidence>
<name>A0A8H4PDP8_9HYPO</name>
<keyword evidence="2" id="KW-1185">Reference proteome</keyword>